<comment type="caution">
    <text evidence="5">The sequence shown here is derived from an EMBL/GenBank/DDBJ whole genome shotgun (WGS) entry which is preliminary data.</text>
</comment>
<dbReference type="Proteomes" id="UP000584824">
    <property type="component" value="Unassembled WGS sequence"/>
</dbReference>
<dbReference type="GO" id="GO:0015192">
    <property type="term" value="F:L-phenylalanine transmembrane transporter activity"/>
    <property type="evidence" value="ECO:0007669"/>
    <property type="project" value="TreeGrafter"/>
</dbReference>
<dbReference type="PROSITE" id="PS50893">
    <property type="entry name" value="ABC_TRANSPORTER_2"/>
    <property type="match status" value="1"/>
</dbReference>
<evidence type="ECO:0000256" key="2">
    <source>
        <dbReference type="ARBA" id="ARBA00022741"/>
    </source>
</evidence>
<evidence type="ECO:0000313" key="6">
    <source>
        <dbReference type="Proteomes" id="UP000584824"/>
    </source>
</evidence>
<keyword evidence="6" id="KW-1185">Reference proteome</keyword>
<dbReference type="PANTHER" id="PTHR45772">
    <property type="entry name" value="CONSERVED COMPONENT OF ABC TRANSPORTER FOR NATURAL AMINO ACIDS-RELATED"/>
    <property type="match status" value="1"/>
</dbReference>
<dbReference type="Gene3D" id="3.40.50.300">
    <property type="entry name" value="P-loop containing nucleotide triphosphate hydrolases"/>
    <property type="match status" value="1"/>
</dbReference>
<dbReference type="GO" id="GO:0016887">
    <property type="term" value="F:ATP hydrolysis activity"/>
    <property type="evidence" value="ECO:0007669"/>
    <property type="project" value="InterPro"/>
</dbReference>
<dbReference type="GO" id="GO:0005524">
    <property type="term" value="F:ATP binding"/>
    <property type="evidence" value="ECO:0007669"/>
    <property type="project" value="UniProtKB-KW"/>
</dbReference>
<accession>A0A7W6P229</accession>
<dbReference type="GO" id="GO:0005886">
    <property type="term" value="C:plasma membrane"/>
    <property type="evidence" value="ECO:0007669"/>
    <property type="project" value="TreeGrafter"/>
</dbReference>
<dbReference type="GO" id="GO:1903805">
    <property type="term" value="P:L-valine import across plasma membrane"/>
    <property type="evidence" value="ECO:0007669"/>
    <property type="project" value="TreeGrafter"/>
</dbReference>
<gene>
    <name evidence="5" type="ORF">GGQ66_003572</name>
</gene>
<name>A0A7W6P229_9HYPH</name>
<dbReference type="InterPro" id="IPR051120">
    <property type="entry name" value="ABC_AA/LPS_Transport"/>
</dbReference>
<sequence>MTIITLDRVSKRYGALQVTDAVSLALERGSALGIIGPNGAGKTTLFNLIAGTTLADSGTIRFDGEDVTRMPARRRCHRGIGRSFQIPHPFVGMTTYENVLVGATFGGRLSERDAAAKAVDVLELTGLARKANVLAGQLTLLERKRLEMARALASSPRLLLLDEIAGGLTEPECAELVDAIRNVRAQGVSIIWIEHVVHALLAVVDRIAVIDFGRKIAEGEPAATMASPEVAAIYMGMESEAAHG</sequence>
<dbReference type="SUPFAM" id="SSF52540">
    <property type="entry name" value="P-loop containing nucleoside triphosphate hydrolases"/>
    <property type="match status" value="1"/>
</dbReference>
<dbReference type="AlphaFoldDB" id="A0A7W6P229"/>
<protein>
    <submittedName>
        <fullName evidence="5">Branched-chain amino acid transport system ATP-binding protein</fullName>
    </submittedName>
</protein>
<dbReference type="GO" id="GO:0015808">
    <property type="term" value="P:L-alanine transport"/>
    <property type="evidence" value="ECO:0007669"/>
    <property type="project" value="TreeGrafter"/>
</dbReference>
<keyword evidence="2" id="KW-0547">Nucleotide-binding</keyword>
<evidence type="ECO:0000313" key="5">
    <source>
        <dbReference type="EMBL" id="MBB4104989.1"/>
    </source>
</evidence>
<dbReference type="EMBL" id="JACIDU010000016">
    <property type="protein sequence ID" value="MBB4104989.1"/>
    <property type="molecule type" value="Genomic_DNA"/>
</dbReference>
<evidence type="ECO:0000256" key="3">
    <source>
        <dbReference type="ARBA" id="ARBA00022840"/>
    </source>
</evidence>
<reference evidence="5 6" key="1">
    <citation type="submission" date="2020-08" db="EMBL/GenBank/DDBJ databases">
        <title>Genomic Encyclopedia of Type Strains, Phase IV (KMG-IV): sequencing the most valuable type-strain genomes for metagenomic binning, comparative biology and taxonomic classification.</title>
        <authorList>
            <person name="Goeker M."/>
        </authorList>
    </citation>
    <scope>NUCLEOTIDE SEQUENCE [LARGE SCALE GENOMIC DNA]</scope>
    <source>
        <strain evidence="5 6">DSM 26385</strain>
    </source>
</reference>
<evidence type="ECO:0000256" key="1">
    <source>
        <dbReference type="ARBA" id="ARBA00022448"/>
    </source>
</evidence>
<feature type="domain" description="ABC transporter" evidence="4">
    <location>
        <begin position="4"/>
        <end position="237"/>
    </location>
</feature>
<dbReference type="InterPro" id="IPR027417">
    <property type="entry name" value="P-loop_NTPase"/>
</dbReference>
<dbReference type="PANTHER" id="PTHR45772:SF7">
    <property type="entry name" value="AMINO ACID ABC TRANSPORTER ATP-BINDING PROTEIN"/>
    <property type="match status" value="1"/>
</dbReference>
<proteinExistence type="predicted"/>
<dbReference type="Pfam" id="PF00005">
    <property type="entry name" value="ABC_tran"/>
    <property type="match status" value="1"/>
</dbReference>
<evidence type="ECO:0000259" key="4">
    <source>
        <dbReference type="PROSITE" id="PS50893"/>
    </source>
</evidence>
<dbReference type="SMART" id="SM00382">
    <property type="entry name" value="AAA"/>
    <property type="match status" value="1"/>
</dbReference>
<dbReference type="GO" id="GO:1903806">
    <property type="term" value="P:L-isoleucine import across plasma membrane"/>
    <property type="evidence" value="ECO:0007669"/>
    <property type="project" value="TreeGrafter"/>
</dbReference>
<keyword evidence="1" id="KW-0813">Transport</keyword>
<dbReference type="CDD" id="cd03219">
    <property type="entry name" value="ABC_Mj1267_LivG_branched"/>
    <property type="match status" value="1"/>
</dbReference>
<organism evidence="5 6">
    <name type="scientific">Allorhizobium borbori</name>
    <dbReference type="NCBI Taxonomy" id="485907"/>
    <lineage>
        <taxon>Bacteria</taxon>
        <taxon>Pseudomonadati</taxon>
        <taxon>Pseudomonadota</taxon>
        <taxon>Alphaproteobacteria</taxon>
        <taxon>Hyphomicrobiales</taxon>
        <taxon>Rhizobiaceae</taxon>
        <taxon>Rhizobium/Agrobacterium group</taxon>
        <taxon>Allorhizobium</taxon>
    </lineage>
</organism>
<dbReference type="InterPro" id="IPR003593">
    <property type="entry name" value="AAA+_ATPase"/>
</dbReference>
<dbReference type="RefSeq" id="WP_183794062.1">
    <property type="nucleotide sequence ID" value="NZ_JACIDU010000016.1"/>
</dbReference>
<dbReference type="GO" id="GO:0042941">
    <property type="term" value="P:D-alanine transmembrane transport"/>
    <property type="evidence" value="ECO:0007669"/>
    <property type="project" value="TreeGrafter"/>
</dbReference>
<dbReference type="GO" id="GO:0005304">
    <property type="term" value="F:L-valine transmembrane transporter activity"/>
    <property type="evidence" value="ECO:0007669"/>
    <property type="project" value="TreeGrafter"/>
</dbReference>
<keyword evidence="3 5" id="KW-0067">ATP-binding</keyword>
<dbReference type="InterPro" id="IPR003439">
    <property type="entry name" value="ABC_transporter-like_ATP-bd"/>
</dbReference>
<dbReference type="GO" id="GO:0015188">
    <property type="term" value="F:L-isoleucine transmembrane transporter activity"/>
    <property type="evidence" value="ECO:0007669"/>
    <property type="project" value="TreeGrafter"/>
</dbReference>